<evidence type="ECO:0000313" key="6">
    <source>
        <dbReference type="Proteomes" id="UP000321085"/>
    </source>
</evidence>
<keyword evidence="6" id="KW-1185">Reference proteome</keyword>
<comment type="subcellular location">
    <subcellularLocation>
        <location evidence="1">Secreted</location>
    </subcellularLocation>
</comment>
<dbReference type="SUPFAM" id="SSF51120">
    <property type="entry name" value="beta-Roll"/>
    <property type="match status" value="1"/>
</dbReference>
<evidence type="ECO:0000313" key="5">
    <source>
        <dbReference type="EMBL" id="GEO17129.1"/>
    </source>
</evidence>
<dbReference type="GO" id="GO:0005509">
    <property type="term" value="F:calcium ion binding"/>
    <property type="evidence" value="ECO:0007669"/>
    <property type="project" value="InterPro"/>
</dbReference>
<dbReference type="EMBL" id="BJYU01000089">
    <property type="protein sequence ID" value="GEO17129.1"/>
    <property type="molecule type" value="Genomic_DNA"/>
</dbReference>
<comment type="caution">
    <text evidence="5">The sequence shown here is derived from an EMBL/GenBank/DDBJ whole genome shotgun (WGS) entry which is preliminary data.</text>
</comment>
<proteinExistence type="predicted"/>
<sequence>MGGIGNDTLVGGSGQDSFFFDAVGGSSSDVIADFYSPEDSIRLYTSRFSSLTPGALQFLASSEDELNGAGIIYDMQRGALLYDTDGAGGLAAEMFAQVVYGTRIAADDFQIFSGLAY</sequence>
<evidence type="ECO:0000259" key="4">
    <source>
        <dbReference type="Pfam" id="PF08548"/>
    </source>
</evidence>
<evidence type="ECO:0000256" key="1">
    <source>
        <dbReference type="ARBA" id="ARBA00004613"/>
    </source>
</evidence>
<accession>A0A512BYV4</accession>
<dbReference type="InterPro" id="IPR011049">
    <property type="entry name" value="Serralysin-like_metalloprot_C"/>
</dbReference>
<keyword evidence="2" id="KW-0964">Secreted</keyword>
<dbReference type="Pfam" id="PF08548">
    <property type="entry name" value="Peptidase_M10_C"/>
    <property type="match status" value="1"/>
</dbReference>
<dbReference type="RefSeq" id="WP_114187896.1">
    <property type="nucleotide sequence ID" value="NZ_BJYU01000089.1"/>
</dbReference>
<feature type="domain" description="Peptidase M10 serralysin C-terminal" evidence="4">
    <location>
        <begin position="1"/>
        <end position="109"/>
    </location>
</feature>
<dbReference type="GO" id="GO:0005615">
    <property type="term" value="C:extracellular space"/>
    <property type="evidence" value="ECO:0007669"/>
    <property type="project" value="InterPro"/>
</dbReference>
<name>A0A512BYV4_9HYPH</name>
<dbReference type="InterPro" id="IPR013858">
    <property type="entry name" value="Peptidase_M10B_C"/>
</dbReference>
<keyword evidence="3" id="KW-0677">Repeat</keyword>
<dbReference type="OrthoDB" id="3817502at2"/>
<reference evidence="5 6" key="1">
    <citation type="submission" date="2019-07" db="EMBL/GenBank/DDBJ databases">
        <title>Whole genome shotgun sequence of Microvirga aerophila NBRC 106136.</title>
        <authorList>
            <person name="Hosoyama A."/>
            <person name="Uohara A."/>
            <person name="Ohji S."/>
            <person name="Ichikawa N."/>
        </authorList>
    </citation>
    <scope>NUCLEOTIDE SEQUENCE [LARGE SCALE GENOMIC DNA]</scope>
    <source>
        <strain evidence="5 6">NBRC 106136</strain>
    </source>
</reference>
<dbReference type="Gene3D" id="2.150.10.10">
    <property type="entry name" value="Serralysin-like metalloprotease, C-terminal"/>
    <property type="match status" value="1"/>
</dbReference>
<organism evidence="5 6">
    <name type="scientific">Microvirga aerophila</name>
    <dbReference type="NCBI Taxonomy" id="670291"/>
    <lineage>
        <taxon>Bacteria</taxon>
        <taxon>Pseudomonadati</taxon>
        <taxon>Pseudomonadota</taxon>
        <taxon>Alphaproteobacteria</taxon>
        <taxon>Hyphomicrobiales</taxon>
        <taxon>Methylobacteriaceae</taxon>
        <taxon>Microvirga</taxon>
    </lineage>
</organism>
<protein>
    <recommendedName>
        <fullName evidence="4">Peptidase M10 serralysin C-terminal domain-containing protein</fullName>
    </recommendedName>
</protein>
<dbReference type="AlphaFoldDB" id="A0A512BYV4"/>
<gene>
    <name evidence="5" type="ORF">MAE02_48250</name>
</gene>
<evidence type="ECO:0000256" key="3">
    <source>
        <dbReference type="ARBA" id="ARBA00022737"/>
    </source>
</evidence>
<dbReference type="Proteomes" id="UP000321085">
    <property type="component" value="Unassembled WGS sequence"/>
</dbReference>
<evidence type="ECO:0000256" key="2">
    <source>
        <dbReference type="ARBA" id="ARBA00022525"/>
    </source>
</evidence>